<dbReference type="InterPro" id="IPR012910">
    <property type="entry name" value="Plug_dom"/>
</dbReference>
<dbReference type="NCBIfam" id="TIGR01783">
    <property type="entry name" value="TonB-siderophor"/>
    <property type="match status" value="1"/>
</dbReference>
<comment type="caution">
    <text evidence="19">The sequence shown here is derived from an EMBL/GenBank/DDBJ whole genome shotgun (WGS) entry which is preliminary data.</text>
</comment>
<keyword evidence="4 14" id="KW-1134">Transmembrane beta strand</keyword>
<keyword evidence="5" id="KW-0410">Iron transport</keyword>
<dbReference type="EMBL" id="QAYE01000002">
    <property type="protein sequence ID" value="PTW48159.1"/>
    <property type="molecule type" value="Genomic_DNA"/>
</dbReference>
<keyword evidence="11 14" id="KW-0472">Membrane</keyword>
<dbReference type="PANTHER" id="PTHR32552:SF84">
    <property type="entry name" value="TONB-DEPENDENT RECEPTOR-RELATED"/>
    <property type="match status" value="1"/>
</dbReference>
<evidence type="ECO:0000256" key="7">
    <source>
        <dbReference type="ARBA" id="ARBA00022729"/>
    </source>
</evidence>
<evidence type="ECO:0000256" key="10">
    <source>
        <dbReference type="ARBA" id="ARBA00023077"/>
    </source>
</evidence>
<dbReference type="SUPFAM" id="SSF56935">
    <property type="entry name" value="Porins"/>
    <property type="match status" value="1"/>
</dbReference>
<dbReference type="InterPro" id="IPR010105">
    <property type="entry name" value="TonB_sidphr_rcpt"/>
</dbReference>
<evidence type="ECO:0000313" key="20">
    <source>
        <dbReference type="Proteomes" id="UP000244013"/>
    </source>
</evidence>
<keyword evidence="8" id="KW-0408">Iron</keyword>
<dbReference type="Gene3D" id="2.170.130.10">
    <property type="entry name" value="TonB-dependent receptor, plug domain"/>
    <property type="match status" value="1"/>
</dbReference>
<keyword evidence="12 19" id="KW-0675">Receptor</keyword>
<evidence type="ECO:0000256" key="3">
    <source>
        <dbReference type="ARBA" id="ARBA00022448"/>
    </source>
</evidence>
<keyword evidence="3 14" id="KW-0813">Transport</keyword>
<evidence type="ECO:0000256" key="6">
    <source>
        <dbReference type="ARBA" id="ARBA00022692"/>
    </source>
</evidence>
<dbReference type="InterPro" id="IPR010917">
    <property type="entry name" value="TonB_rcpt_CS"/>
</dbReference>
<dbReference type="PROSITE" id="PS52016">
    <property type="entry name" value="TONB_DEPENDENT_REC_3"/>
    <property type="match status" value="1"/>
</dbReference>
<evidence type="ECO:0000256" key="11">
    <source>
        <dbReference type="ARBA" id="ARBA00023136"/>
    </source>
</evidence>
<protein>
    <submittedName>
        <fullName evidence="19">Iron complex outermembrane receptor protein</fullName>
    </submittedName>
</protein>
<dbReference type="Pfam" id="PF00593">
    <property type="entry name" value="TonB_dep_Rec_b-barrel"/>
    <property type="match status" value="1"/>
</dbReference>
<dbReference type="PANTHER" id="PTHR32552">
    <property type="entry name" value="FERRICHROME IRON RECEPTOR-RELATED"/>
    <property type="match status" value="1"/>
</dbReference>
<dbReference type="InterPro" id="IPR039426">
    <property type="entry name" value="TonB-dep_rcpt-like"/>
</dbReference>
<evidence type="ECO:0000313" key="19">
    <source>
        <dbReference type="EMBL" id="PTW48159.1"/>
    </source>
</evidence>
<feature type="domain" description="TonB-dependent receptor plug" evidence="18">
    <location>
        <begin position="146"/>
        <end position="249"/>
    </location>
</feature>
<dbReference type="GO" id="GO:0009279">
    <property type="term" value="C:cell outer membrane"/>
    <property type="evidence" value="ECO:0007669"/>
    <property type="project" value="UniProtKB-SubCell"/>
</dbReference>
<keyword evidence="6 14" id="KW-0812">Transmembrane</keyword>
<organism evidence="19 20">
    <name type="scientific">Sphingomonas faeni</name>
    <dbReference type="NCBI Taxonomy" id="185950"/>
    <lineage>
        <taxon>Bacteria</taxon>
        <taxon>Pseudomonadati</taxon>
        <taxon>Pseudomonadota</taxon>
        <taxon>Alphaproteobacteria</taxon>
        <taxon>Sphingomonadales</taxon>
        <taxon>Sphingomonadaceae</taxon>
        <taxon>Sphingomonas</taxon>
    </lineage>
</organism>
<dbReference type="CDD" id="cd01347">
    <property type="entry name" value="ligand_gated_channel"/>
    <property type="match status" value="1"/>
</dbReference>
<keyword evidence="13 14" id="KW-0998">Cell outer membrane</keyword>
<dbReference type="Gene3D" id="2.40.170.20">
    <property type="entry name" value="TonB-dependent receptor, beta-barrel domain"/>
    <property type="match status" value="1"/>
</dbReference>
<dbReference type="InterPro" id="IPR036942">
    <property type="entry name" value="Beta-barrel_TonB_sf"/>
</dbReference>
<evidence type="ECO:0000256" key="12">
    <source>
        <dbReference type="ARBA" id="ARBA00023170"/>
    </source>
</evidence>
<dbReference type="GO" id="GO:0038023">
    <property type="term" value="F:signaling receptor activity"/>
    <property type="evidence" value="ECO:0007669"/>
    <property type="project" value="InterPro"/>
</dbReference>
<evidence type="ECO:0000256" key="4">
    <source>
        <dbReference type="ARBA" id="ARBA00022452"/>
    </source>
</evidence>
<dbReference type="Proteomes" id="UP000244013">
    <property type="component" value="Unassembled WGS sequence"/>
</dbReference>
<evidence type="ECO:0000259" key="17">
    <source>
        <dbReference type="Pfam" id="PF00593"/>
    </source>
</evidence>
<dbReference type="GO" id="GO:0015891">
    <property type="term" value="P:siderophore transport"/>
    <property type="evidence" value="ECO:0007669"/>
    <property type="project" value="InterPro"/>
</dbReference>
<feature type="domain" description="TonB-dependent receptor-like beta-barrel" evidence="17">
    <location>
        <begin position="324"/>
        <end position="777"/>
    </location>
</feature>
<name>A0A2T5U9J2_9SPHN</name>
<comment type="similarity">
    <text evidence="2 14 16">Belongs to the TonB-dependent receptor family.</text>
</comment>
<reference evidence="19 20" key="1">
    <citation type="submission" date="2018-04" db="EMBL/GenBank/DDBJ databases">
        <title>Genomic Encyclopedia of Type Strains, Phase III (KMG-III): the genomes of soil and plant-associated and newly described type strains.</title>
        <authorList>
            <person name="Whitman W."/>
        </authorList>
    </citation>
    <scope>NUCLEOTIDE SEQUENCE [LARGE SCALE GENOMIC DNA]</scope>
    <source>
        <strain evidence="19 20">MA-olki</strain>
    </source>
</reference>
<dbReference type="Pfam" id="PF07715">
    <property type="entry name" value="Plug"/>
    <property type="match status" value="1"/>
</dbReference>
<dbReference type="GO" id="GO:0015344">
    <property type="term" value="F:siderophore uptake transmembrane transporter activity"/>
    <property type="evidence" value="ECO:0007669"/>
    <property type="project" value="TreeGrafter"/>
</dbReference>
<evidence type="ECO:0000256" key="1">
    <source>
        <dbReference type="ARBA" id="ARBA00004571"/>
    </source>
</evidence>
<feature type="short sequence motif" description="TonB C-terminal box" evidence="15">
    <location>
        <begin position="791"/>
        <end position="808"/>
    </location>
</feature>
<keyword evidence="10 16" id="KW-0798">TonB box</keyword>
<evidence type="ECO:0000259" key="18">
    <source>
        <dbReference type="Pfam" id="PF07715"/>
    </source>
</evidence>
<dbReference type="InterPro" id="IPR000531">
    <property type="entry name" value="Beta-barrel_TonB"/>
</dbReference>
<dbReference type="InterPro" id="IPR037066">
    <property type="entry name" value="Plug_dom_sf"/>
</dbReference>
<dbReference type="AlphaFoldDB" id="A0A2T5U9J2"/>
<evidence type="ECO:0000256" key="16">
    <source>
        <dbReference type="RuleBase" id="RU003357"/>
    </source>
</evidence>
<evidence type="ECO:0000256" key="14">
    <source>
        <dbReference type="PROSITE-ProRule" id="PRU01360"/>
    </source>
</evidence>
<evidence type="ECO:0000256" key="15">
    <source>
        <dbReference type="PROSITE-ProRule" id="PRU10144"/>
    </source>
</evidence>
<evidence type="ECO:0000256" key="5">
    <source>
        <dbReference type="ARBA" id="ARBA00022496"/>
    </source>
</evidence>
<gene>
    <name evidence="19" type="ORF">C8J25_102248</name>
</gene>
<evidence type="ECO:0000256" key="9">
    <source>
        <dbReference type="ARBA" id="ARBA00023065"/>
    </source>
</evidence>
<evidence type="ECO:0000256" key="8">
    <source>
        <dbReference type="ARBA" id="ARBA00023004"/>
    </source>
</evidence>
<proteinExistence type="inferred from homology"/>
<evidence type="ECO:0000256" key="2">
    <source>
        <dbReference type="ARBA" id="ARBA00009810"/>
    </source>
</evidence>
<dbReference type="PROSITE" id="PS01156">
    <property type="entry name" value="TONB_DEPENDENT_REC_2"/>
    <property type="match status" value="1"/>
</dbReference>
<comment type="subcellular location">
    <subcellularLocation>
        <location evidence="1 14">Cell outer membrane</location>
        <topology evidence="1 14">Multi-pass membrane protein</topology>
    </subcellularLocation>
</comment>
<accession>A0A2T5U9J2</accession>
<keyword evidence="7" id="KW-0732">Signal</keyword>
<keyword evidence="9" id="KW-0406">Ion transport</keyword>
<evidence type="ECO:0000256" key="13">
    <source>
        <dbReference type="ARBA" id="ARBA00023237"/>
    </source>
</evidence>
<sequence>MWSLLPGPGDGRGTVLRLSDDVCGGDRMSRRAGRDGVRRVRLLPFAWMCSGNPLVARSPAHVRASCSVTGPCRFVRRLGVFYMSFPSPYAAFAASLLVTFLPSLASAQTGEDRSAGSADDILVTGRHQADLTVPNSTGSRLNLSPLETPATLSTIDGNTIRARGDVSVNDATTRAPGITSVANLGNGGTALAARGFSGQGSVLQLVDGIRLFPAAGTITFPSDPWMVERIDVLSGPASVLYGQGALGGAVNVLMRKPNTRHTDVDGEIGYGSQDSFHVAAGAGGPLDEHLSYRVDGSYRRSDGYVDRGQSRSYALSATLRWAPTDRLVVTVRDDYDNQNPMRYFGTPLIDGRLDHDNRDRNYNTRDGHVRYRDNRTSFQVDWQPSETLTVSNQAYRLTSKREWLNLESYCWVAADGFCPNGANDVRATPGRIYRTDMTGIVHDQTQWGDQGSVTLKTRIADGVTNDVVAGFDANLVKLTYSHNFGADPQVSVVDPFAFDPGVIVDTQGIAPRYRTRTNEYAIFAEDRLKLGEHVSIVGGIRYERDRIRRWTIDSTVAVPTESFALDKRLGNTTWRVGTVYQPVPTVSFYAQYATGVDPLGTLTTYTTGQVQFSNATGDQVEAGAKAVFLGGRGTATIAAYRIVKKGLLSQLTPTSPIEQVGQRSAKGIEAAVSLDLPAGFGIDANGSILAARFDDFVSGERSFAGNTPPDVPGSTANLWLGWTATPAVQARVGLRYVGRRFSDNANVFRIPGYATVDATLSYAVTPRVAIDVHVYNLFDEDYAINSYGAQQWVLGRPRALDVSLRAGF</sequence>